<dbReference type="EMBL" id="CP016809">
    <property type="protein sequence ID" value="ANY72785.1"/>
    <property type="molecule type" value="Genomic_DNA"/>
</dbReference>
<evidence type="ECO:0000313" key="1">
    <source>
        <dbReference type="EMBL" id="ANY72785.1"/>
    </source>
</evidence>
<dbReference type="KEGG" id="pib:BBD41_09385"/>
<evidence type="ECO:0000313" key="3">
    <source>
        <dbReference type="Proteomes" id="UP000189059"/>
    </source>
</evidence>
<dbReference type="AlphaFoldDB" id="A0A1B2DYI5"/>
<gene>
    <name evidence="2" type="ORF">BBD40_23620</name>
    <name evidence="1" type="ORF">BBD41_09385</name>
</gene>
<evidence type="ECO:0000313" key="2">
    <source>
        <dbReference type="EMBL" id="OOC58686.1"/>
    </source>
</evidence>
<keyword evidence="3" id="KW-1185">Reference proteome</keyword>
<dbReference type="EMBL" id="MRVI01000002">
    <property type="protein sequence ID" value="OOC58686.1"/>
    <property type="molecule type" value="Genomic_DNA"/>
</dbReference>
<reference evidence="1" key="1">
    <citation type="submission" date="2016-08" db="EMBL/GenBank/DDBJ databases">
        <title>Complete Genome Seqeunce of Paenibacillus sp. nov. IHBB 9852 from high altitute lake of Indian trans-Himalayas.</title>
        <authorList>
            <person name="Kiran S."/>
            <person name="Swarnkar M.K."/>
            <person name="Rana A."/>
            <person name="Tewari R."/>
            <person name="Gulati A."/>
        </authorList>
    </citation>
    <scope>NUCLEOTIDE SEQUENCE [LARGE SCALE GENOMIC DNA]</scope>
    <source>
        <strain evidence="1">IHBB 9852</strain>
    </source>
</reference>
<sequence length="91" mass="10602">MGIPYSEKGQQPYIFEVMIHDDRATVSCRLYLFRFLNELHEVAQRNGYSLGSDSEIFITHHDPNHMSELAAFKREHPSIETRYQAGVHEAH</sequence>
<organism evidence="1">
    <name type="scientific">Paenibacillus ihbetae</name>
    <dbReference type="NCBI Taxonomy" id="1870820"/>
    <lineage>
        <taxon>Bacteria</taxon>
        <taxon>Bacillati</taxon>
        <taxon>Bacillota</taxon>
        <taxon>Bacilli</taxon>
        <taxon>Bacillales</taxon>
        <taxon>Paenibacillaceae</taxon>
        <taxon>Paenibacillus</taxon>
    </lineage>
</organism>
<protein>
    <submittedName>
        <fullName evidence="1">Uncharacterized protein</fullName>
    </submittedName>
</protein>
<proteinExistence type="predicted"/>
<name>A0A1B2DYI5_9BACL</name>
<accession>A0A1B2DYI5</accession>
<reference evidence="2 3" key="2">
    <citation type="submission" date="2016-12" db="EMBL/GenBank/DDBJ databases">
        <title>Genome sequencing and description of Paenibacillus sp. nov. from high altitude lake in the Indian Trans- Himalayas.</title>
        <authorList>
            <person name="Kiran S."/>
            <person name="Swarnkar M.K."/>
            <person name="Rana A."/>
            <person name="Tewari R."/>
            <person name="Gulati A."/>
        </authorList>
    </citation>
    <scope>NUCLEOTIDE SEQUENCE [LARGE SCALE GENOMIC DNA]</scope>
    <source>
        <strain evidence="2 3">IHBB 9951</strain>
    </source>
</reference>
<dbReference type="Proteomes" id="UP000189059">
    <property type="component" value="Unassembled WGS sequence"/>
</dbReference>